<protein>
    <submittedName>
        <fullName evidence="1">Uncharacterized protein</fullName>
    </submittedName>
</protein>
<organism evidence="1 2">
    <name type="scientific">Paramuricea clavata</name>
    <name type="common">Red gorgonian</name>
    <name type="synonym">Violescent sea-whip</name>
    <dbReference type="NCBI Taxonomy" id="317549"/>
    <lineage>
        <taxon>Eukaryota</taxon>
        <taxon>Metazoa</taxon>
        <taxon>Cnidaria</taxon>
        <taxon>Anthozoa</taxon>
        <taxon>Octocorallia</taxon>
        <taxon>Malacalcyonacea</taxon>
        <taxon>Plexauridae</taxon>
        <taxon>Paramuricea</taxon>
    </lineage>
</organism>
<accession>A0A7D9JIP5</accession>
<evidence type="ECO:0000313" key="2">
    <source>
        <dbReference type="Proteomes" id="UP001152795"/>
    </source>
</evidence>
<dbReference type="Proteomes" id="UP001152795">
    <property type="component" value="Unassembled WGS sequence"/>
</dbReference>
<sequence>MKNFNDEEFLNDIRQINWSDINSQNNPNMWTAWFTKFSDILDIHAPVLTKRLRCKKSPWINSLLIHKLRERDSLKKRFDKNPNDQIWSRYKKARNEANKLIKKSKRDYFMKRINTAKNDPKKT</sequence>
<evidence type="ECO:0000313" key="1">
    <source>
        <dbReference type="EMBL" id="CAB4030569.1"/>
    </source>
</evidence>
<dbReference type="OrthoDB" id="8952004at2759"/>
<comment type="caution">
    <text evidence="1">The sequence shown here is derived from an EMBL/GenBank/DDBJ whole genome shotgun (WGS) entry which is preliminary data.</text>
</comment>
<gene>
    <name evidence="1" type="ORF">PACLA_8A027680</name>
</gene>
<dbReference type="AlphaFoldDB" id="A0A7D9JIP5"/>
<proteinExistence type="predicted"/>
<name>A0A7D9JIP5_PARCT</name>
<keyword evidence="2" id="KW-1185">Reference proteome</keyword>
<dbReference type="EMBL" id="CACRXK020016969">
    <property type="protein sequence ID" value="CAB4030569.1"/>
    <property type="molecule type" value="Genomic_DNA"/>
</dbReference>
<reference evidence="1" key="1">
    <citation type="submission" date="2020-04" db="EMBL/GenBank/DDBJ databases">
        <authorList>
            <person name="Alioto T."/>
            <person name="Alioto T."/>
            <person name="Gomez Garrido J."/>
        </authorList>
    </citation>
    <scope>NUCLEOTIDE SEQUENCE</scope>
    <source>
        <strain evidence="1">A484AB</strain>
    </source>
</reference>